<dbReference type="PANTHER" id="PTHR47894:SF4">
    <property type="entry name" value="HTH-TYPE TRANSCRIPTIONAL REGULATOR GADX"/>
    <property type="match status" value="1"/>
</dbReference>
<sequence>MLEATPESSVSREHFLTTVKGLRHVVEPAKLEKSLSTVIGRHSYLASTRIPLERLLELHAAVTDGRDDPLLMTKAYSHLNYDPGFMGRTFLAGALSLDEAISLLCRYMKVNSDLCTLKLQTTPESATLRITPAAGYSGAHEQLDAMVYSFSRILVALGIQSIDLIRLNHVPPLAIQDQYHRLFPAAVHFGGREPAIQFSPEQLNRPLPWEACPVEKLARRERRLKQLQGQPNWLESVEILIPTLSRRGEAHIDRCANLLAVSPRSLQRHIRAEGSTFRDILDQSRRKLARNYLSKGYSNEATASLLGYRQTAQFYRAFKEWFGCSPSEYQHSPPP</sequence>
<dbReference type="SMART" id="SM00342">
    <property type="entry name" value="HTH_ARAC"/>
    <property type="match status" value="1"/>
</dbReference>
<evidence type="ECO:0000256" key="3">
    <source>
        <dbReference type="ARBA" id="ARBA00023163"/>
    </source>
</evidence>
<dbReference type="EMBL" id="ASAD01000018">
    <property type="protein sequence ID" value="EON91196.1"/>
    <property type="molecule type" value="Genomic_DNA"/>
</dbReference>
<dbReference type="Gene3D" id="1.10.10.60">
    <property type="entry name" value="Homeodomain-like"/>
    <property type="match status" value="1"/>
</dbReference>
<comment type="caution">
    <text evidence="5">The sequence shown here is derived from an EMBL/GenBank/DDBJ whole genome shotgun (WGS) entry which is preliminary data.</text>
</comment>
<evidence type="ECO:0000256" key="1">
    <source>
        <dbReference type="ARBA" id="ARBA00023015"/>
    </source>
</evidence>
<evidence type="ECO:0000313" key="5">
    <source>
        <dbReference type="EMBL" id="EON91196.1"/>
    </source>
</evidence>
<evidence type="ECO:0000259" key="4">
    <source>
        <dbReference type="PROSITE" id="PS01124"/>
    </source>
</evidence>
<dbReference type="OrthoDB" id="5582699at2"/>
<dbReference type="SUPFAM" id="SSF46689">
    <property type="entry name" value="Homeodomain-like"/>
    <property type="match status" value="1"/>
</dbReference>
<dbReference type="GO" id="GO:0000976">
    <property type="term" value="F:transcription cis-regulatory region binding"/>
    <property type="evidence" value="ECO:0007669"/>
    <property type="project" value="TreeGrafter"/>
</dbReference>
<gene>
    <name evidence="5" type="ORF">MARLIPOL_14890</name>
</gene>
<keyword evidence="3" id="KW-0804">Transcription</keyword>
<dbReference type="eggNOG" id="COG2207">
    <property type="taxonomic scope" value="Bacteria"/>
</dbReference>
<accession>R8AXY0</accession>
<keyword evidence="2" id="KW-0238">DNA-binding</keyword>
<keyword evidence="6" id="KW-1185">Reference proteome</keyword>
<dbReference type="RefSeq" id="WP_012139129.1">
    <property type="nucleotide sequence ID" value="NZ_KE007327.1"/>
</dbReference>
<dbReference type="InterPro" id="IPR009057">
    <property type="entry name" value="Homeodomain-like_sf"/>
</dbReference>
<proteinExistence type="predicted"/>
<dbReference type="HOGENOM" id="CLU_828479_0_0_6"/>
<dbReference type="STRING" id="1318628.MARLIPOL_14890"/>
<dbReference type="PANTHER" id="PTHR47894">
    <property type="entry name" value="HTH-TYPE TRANSCRIPTIONAL REGULATOR GADX"/>
    <property type="match status" value="1"/>
</dbReference>
<dbReference type="GO" id="GO:0005829">
    <property type="term" value="C:cytosol"/>
    <property type="evidence" value="ECO:0007669"/>
    <property type="project" value="TreeGrafter"/>
</dbReference>
<dbReference type="Pfam" id="PF12833">
    <property type="entry name" value="HTH_18"/>
    <property type="match status" value="1"/>
</dbReference>
<name>R8AXY0_9GAMM</name>
<dbReference type="GO" id="GO:0003700">
    <property type="term" value="F:DNA-binding transcription factor activity"/>
    <property type="evidence" value="ECO:0007669"/>
    <property type="project" value="InterPro"/>
</dbReference>
<dbReference type="PATRIC" id="fig|1318628.3.peg.2977"/>
<feature type="domain" description="HTH araC/xylS-type" evidence="4">
    <location>
        <begin position="234"/>
        <end position="332"/>
    </location>
</feature>
<dbReference type="InterPro" id="IPR032687">
    <property type="entry name" value="AraC-type_N"/>
</dbReference>
<keyword evidence="1" id="KW-0805">Transcription regulation</keyword>
<protein>
    <submittedName>
        <fullName evidence="5">AraC family transcriptional regulator</fullName>
    </submittedName>
</protein>
<evidence type="ECO:0000256" key="2">
    <source>
        <dbReference type="ARBA" id="ARBA00023125"/>
    </source>
</evidence>
<dbReference type="InterPro" id="IPR018060">
    <property type="entry name" value="HTH_AraC"/>
</dbReference>
<dbReference type="PROSITE" id="PS01124">
    <property type="entry name" value="HTH_ARAC_FAMILY_2"/>
    <property type="match status" value="1"/>
</dbReference>
<dbReference type="Pfam" id="PF12625">
    <property type="entry name" value="Arabinose_bd"/>
    <property type="match status" value="1"/>
</dbReference>
<dbReference type="AlphaFoldDB" id="R8AXY0"/>
<evidence type="ECO:0000313" key="6">
    <source>
        <dbReference type="Proteomes" id="UP000016540"/>
    </source>
</evidence>
<reference evidence="5 6" key="1">
    <citation type="journal article" date="2013" name="Genome Announc.">
        <title>Draft Genome Sequence of the Moderately Halophilic Bacterium Marinobacter lipolyticus Strain SM19.</title>
        <authorList>
            <person name="Papke R.T."/>
            <person name="de la Haba R.R."/>
            <person name="Infante-Dominguez C."/>
            <person name="Perez D."/>
            <person name="Sanchez-Porro C."/>
            <person name="Lapierre P."/>
            <person name="Ventosa A."/>
        </authorList>
    </citation>
    <scope>NUCLEOTIDE SEQUENCE [LARGE SCALE GENOMIC DNA]</scope>
    <source>
        <strain evidence="5 6">SM19</strain>
    </source>
</reference>
<dbReference type="Proteomes" id="UP000016540">
    <property type="component" value="Unassembled WGS sequence"/>
</dbReference>
<organism evidence="5 6">
    <name type="scientific">Marinobacter lipolyticus SM19</name>
    <dbReference type="NCBI Taxonomy" id="1318628"/>
    <lineage>
        <taxon>Bacteria</taxon>
        <taxon>Pseudomonadati</taxon>
        <taxon>Pseudomonadota</taxon>
        <taxon>Gammaproteobacteria</taxon>
        <taxon>Pseudomonadales</taxon>
        <taxon>Marinobacteraceae</taxon>
        <taxon>Marinobacter</taxon>
    </lineage>
</organism>